<dbReference type="EMBL" id="MDEI01000014">
    <property type="protein sequence ID" value="PPU67300.1"/>
    <property type="molecule type" value="Genomic_DNA"/>
</dbReference>
<dbReference type="AlphaFoldDB" id="A0A2S7D0H4"/>
<dbReference type="Proteomes" id="UP000238191">
    <property type="component" value="Unassembled WGS sequence"/>
</dbReference>
<reference evidence="2" key="1">
    <citation type="submission" date="2016-08" db="EMBL/GenBank/DDBJ databases">
        <authorList>
            <person name="Merda D."/>
            <person name="Briand M."/>
            <person name="Taghouti G."/>
            <person name="Carrere S."/>
            <person name="Gouzy J."/>
            <person name="Portier P."/>
            <person name="Jacques M.-A."/>
            <person name="Fischer-Le Saux M."/>
        </authorList>
    </citation>
    <scope>NUCLEOTIDE SEQUENCE [LARGE SCALE GENOMIC DNA]</scope>
    <source>
        <strain evidence="2">CFBP4643</strain>
    </source>
</reference>
<evidence type="ECO:0000313" key="1">
    <source>
        <dbReference type="EMBL" id="PPU67300.1"/>
    </source>
</evidence>
<protein>
    <submittedName>
        <fullName evidence="1">Uncharacterized protein</fullName>
    </submittedName>
</protein>
<sequence>MFVVPGATHNPVAGGVAFSGSGGGAVSLLNALAPNPMLLLRAAGAGEESSQTGSVSGAPNLMPNMSISAADTETVDDMVSKATSELAAAVKRMGCNSNWITIEAEVYPLLCRASAQRSPALSIGIATGKR</sequence>
<comment type="caution">
    <text evidence="1">The sequence shown here is derived from an EMBL/GenBank/DDBJ whole genome shotgun (WGS) entry which is preliminary data.</text>
</comment>
<proteinExistence type="predicted"/>
<keyword evidence="2" id="KW-1185">Reference proteome</keyword>
<evidence type="ECO:0000313" key="2">
    <source>
        <dbReference type="Proteomes" id="UP000238191"/>
    </source>
</evidence>
<accession>A0A2S7D0H4</accession>
<gene>
    <name evidence="1" type="ORF">XpiCFBP4643_16060</name>
</gene>
<organism evidence="1 2">
    <name type="scientific">Xanthomonas pisi</name>
    <dbReference type="NCBI Taxonomy" id="56457"/>
    <lineage>
        <taxon>Bacteria</taxon>
        <taxon>Pseudomonadati</taxon>
        <taxon>Pseudomonadota</taxon>
        <taxon>Gammaproteobacteria</taxon>
        <taxon>Lysobacterales</taxon>
        <taxon>Lysobacteraceae</taxon>
        <taxon>Xanthomonas</taxon>
    </lineage>
</organism>
<name>A0A2S7D0H4_9XANT</name>